<dbReference type="AlphaFoldDB" id="A0AAN7NVP3"/>
<name>A0AAN7NVP3_MYCAM</name>
<organism evidence="1 2">
    <name type="scientific">Mycteria americana</name>
    <name type="common">Wood stork</name>
    <dbReference type="NCBI Taxonomy" id="33587"/>
    <lineage>
        <taxon>Eukaryota</taxon>
        <taxon>Metazoa</taxon>
        <taxon>Chordata</taxon>
        <taxon>Craniata</taxon>
        <taxon>Vertebrata</taxon>
        <taxon>Euteleostomi</taxon>
        <taxon>Archelosauria</taxon>
        <taxon>Archosauria</taxon>
        <taxon>Dinosauria</taxon>
        <taxon>Saurischia</taxon>
        <taxon>Theropoda</taxon>
        <taxon>Coelurosauria</taxon>
        <taxon>Aves</taxon>
        <taxon>Neognathae</taxon>
        <taxon>Neoaves</taxon>
        <taxon>Aequornithes</taxon>
        <taxon>Ciconiiformes</taxon>
        <taxon>Ciconiidae</taxon>
        <taxon>Mycteria</taxon>
    </lineage>
</organism>
<dbReference type="EMBL" id="JAUNZN010000007">
    <property type="protein sequence ID" value="KAK4817913.1"/>
    <property type="molecule type" value="Genomic_DNA"/>
</dbReference>
<evidence type="ECO:0000313" key="1">
    <source>
        <dbReference type="EMBL" id="KAK4817913.1"/>
    </source>
</evidence>
<gene>
    <name evidence="1" type="ORF">QYF61_002754</name>
</gene>
<evidence type="ECO:0000313" key="2">
    <source>
        <dbReference type="Proteomes" id="UP001333110"/>
    </source>
</evidence>
<keyword evidence="2" id="KW-1185">Reference proteome</keyword>
<accession>A0AAN7NVP3</accession>
<proteinExistence type="predicted"/>
<comment type="caution">
    <text evidence="1">The sequence shown here is derived from an EMBL/GenBank/DDBJ whole genome shotgun (WGS) entry which is preliminary data.</text>
</comment>
<reference evidence="1 2" key="1">
    <citation type="journal article" date="2023" name="J. Hered.">
        <title>Chromosome-level genome of the wood stork (Mycteria americana) provides insight into avian chromosome evolution.</title>
        <authorList>
            <person name="Flamio R. Jr."/>
            <person name="Ramstad K.M."/>
        </authorList>
    </citation>
    <scope>NUCLEOTIDE SEQUENCE [LARGE SCALE GENOMIC DNA]</scope>
    <source>
        <strain evidence="1">JAX WOST 10</strain>
    </source>
</reference>
<sequence length="190" mass="21238">MKGKKVSLINLIAFYSEKTGSVNEVRAVNVTYLDLSEAFSTASHHSLTDKLMRYWLHKWTSGLKLSCANLEKIQRSFNSAWRPLLLPGLDAGRAASTALGRTNPLHLPRPGLSDPGTARCLATSPTQAAHGLGKLREMQRSYDQQQNCSNDQSFYHNEIQLTQVMSSFIHLQQGSEEHRRKCAIIGNFSH</sequence>
<dbReference type="Proteomes" id="UP001333110">
    <property type="component" value="Unassembled WGS sequence"/>
</dbReference>
<protein>
    <submittedName>
        <fullName evidence="1">Uncharacterized protein</fullName>
    </submittedName>
</protein>